<evidence type="ECO:0000256" key="1">
    <source>
        <dbReference type="ARBA" id="ARBA00022723"/>
    </source>
</evidence>
<feature type="compositionally biased region" description="Polar residues" evidence="4">
    <location>
        <begin position="738"/>
        <end position="750"/>
    </location>
</feature>
<sequence length="803" mass="89862">MVDLSPATIYAGDDDATAEVHTWKDLAEYERGEVILHLLRGISDTCLHDDRLRVLEREEWVCSGTAADNAVTCTQHLLLFGHVRHRHREALLALIRQMRLHVVRDLNTSVTIGLHPGDTVPFILLEPLSPSLQTDGYIRWCRVYYAMRCGILQKLHAREERVRQRLRELIQETDATPQRPLSASAAVRSPFGEGEGGDVAKRAETLRFYNEDFGLLFSSEYSPAAGETNGPSTQAALDKRDKPTRSFLPLSEFMTATKATQVSLIQVAASVPTILVAWSTRYPGCMQWLRRELFNDTHLRETRDAMGLSGRFAVLMDKDPWVRFAEAHGGLLPRLPMQREGFKIELLRPLPKRAQIVLLNMDKDAVAARAAFEKLQKRLSGWVSPEVDLLSLWSGPEGLQSELATLFNVQTLPFVVETRPAQLSQQGAVERGNDTASTTTNAAAAQASLAPVIVGMSCDPVQVSKRLYDVPDTPRSSGAAEGSTWHGLDRTERARIVERCGAYLIKKRFPLLFTATVTRDYLLRNPEETDPWKAVSDTASSHVCVLGEVISTHDIQPILPELRLLARLKDFEWDVQLIRRSVPLVSLLDPTTPQLLLKGKMRCVTCSSCSKRINVDVDVHVRCLYCSSSDNNDGAFCEKCAFVRRCHVPHHFLVRIPAGEWRPSLPLLWGPSNVKPLELFMDRFVSNTSDYHYGVYCDCCRNMIRGIRWKCAMCYQYDLCDTCAQARRASILTGTGSDQNTRALQASPSTAGKEVDHGAVPDHHDDATHPMLHIPFVQGSQTDKFLQPELVGSLQEWLDAAHA</sequence>
<feature type="region of interest" description="Disordered" evidence="4">
    <location>
        <begin position="738"/>
        <end position="757"/>
    </location>
</feature>
<organism evidence="6 7">
    <name type="scientific">Leptomonas seymouri</name>
    <dbReference type="NCBI Taxonomy" id="5684"/>
    <lineage>
        <taxon>Eukaryota</taxon>
        <taxon>Discoba</taxon>
        <taxon>Euglenozoa</taxon>
        <taxon>Kinetoplastea</taxon>
        <taxon>Metakinetoplastina</taxon>
        <taxon>Trypanosomatida</taxon>
        <taxon>Trypanosomatidae</taxon>
        <taxon>Leishmaniinae</taxon>
        <taxon>Leptomonas</taxon>
    </lineage>
</organism>
<gene>
    <name evidence="6" type="ORF">ABL78_5433</name>
</gene>
<dbReference type="EMBL" id="LJSK01000183">
    <property type="protein sequence ID" value="KPI85513.1"/>
    <property type="molecule type" value="Genomic_DNA"/>
</dbReference>
<evidence type="ECO:0000259" key="5">
    <source>
        <dbReference type="SMART" id="SM00291"/>
    </source>
</evidence>
<dbReference type="SUPFAM" id="SSF57850">
    <property type="entry name" value="RING/U-box"/>
    <property type="match status" value="1"/>
</dbReference>
<evidence type="ECO:0000256" key="3">
    <source>
        <dbReference type="ARBA" id="ARBA00022833"/>
    </source>
</evidence>
<dbReference type="GO" id="GO:0008270">
    <property type="term" value="F:zinc ion binding"/>
    <property type="evidence" value="ECO:0007669"/>
    <property type="project" value="UniProtKB-KW"/>
</dbReference>
<dbReference type="Proteomes" id="UP000038009">
    <property type="component" value="Unassembled WGS sequence"/>
</dbReference>
<evidence type="ECO:0000256" key="4">
    <source>
        <dbReference type="SAM" id="MobiDB-lite"/>
    </source>
</evidence>
<reference evidence="6 7" key="1">
    <citation type="journal article" date="2015" name="PLoS Pathog.">
        <title>Leptomonas seymouri: Adaptations to the Dixenous Life Cycle Analyzed by Genome Sequencing, Transcriptome Profiling and Co-infection with Leishmania donovani.</title>
        <authorList>
            <person name="Kraeva N."/>
            <person name="Butenko A."/>
            <person name="Hlavacova J."/>
            <person name="Kostygov A."/>
            <person name="Myskova J."/>
            <person name="Grybchuk D."/>
            <person name="Lestinova T."/>
            <person name="Votypka J."/>
            <person name="Volf P."/>
            <person name="Opperdoes F."/>
            <person name="Flegontov P."/>
            <person name="Lukes J."/>
            <person name="Yurchenko V."/>
        </authorList>
    </citation>
    <scope>NUCLEOTIDE SEQUENCE [LARGE SCALE GENOMIC DNA]</scope>
    <source>
        <strain evidence="6 7">ATCC 30220</strain>
    </source>
</reference>
<proteinExistence type="predicted"/>
<dbReference type="InterPro" id="IPR000433">
    <property type="entry name" value="Znf_ZZ"/>
</dbReference>
<dbReference type="SMART" id="SM00291">
    <property type="entry name" value="ZnF_ZZ"/>
    <property type="match status" value="1"/>
</dbReference>
<keyword evidence="1" id="KW-0479">Metal-binding</keyword>
<dbReference type="VEuPathDB" id="TriTrypDB:Lsey_0183_0120"/>
<dbReference type="AlphaFoldDB" id="A0A0N1IJU9"/>
<name>A0A0N1IJU9_LEPSE</name>
<dbReference type="InterPro" id="IPR043145">
    <property type="entry name" value="Znf_ZZ_sf"/>
</dbReference>
<accession>A0A0N1IJU9</accession>
<dbReference type="OrthoDB" id="2122982at2759"/>
<feature type="domain" description="ZZ-type" evidence="5">
    <location>
        <begin position="691"/>
        <end position="735"/>
    </location>
</feature>
<dbReference type="Pfam" id="PF00569">
    <property type="entry name" value="ZZ"/>
    <property type="match status" value="1"/>
</dbReference>
<evidence type="ECO:0000313" key="7">
    <source>
        <dbReference type="Proteomes" id="UP000038009"/>
    </source>
</evidence>
<dbReference type="Gene3D" id="3.30.60.90">
    <property type="match status" value="1"/>
</dbReference>
<dbReference type="OMA" id="CAMRCGI"/>
<keyword evidence="3" id="KW-0862">Zinc</keyword>
<evidence type="ECO:0000256" key="2">
    <source>
        <dbReference type="ARBA" id="ARBA00022771"/>
    </source>
</evidence>
<keyword evidence="7" id="KW-1185">Reference proteome</keyword>
<comment type="caution">
    <text evidence="6">The sequence shown here is derived from an EMBL/GenBank/DDBJ whole genome shotgun (WGS) entry which is preliminary data.</text>
</comment>
<protein>
    <recommendedName>
        <fullName evidence="5">ZZ-type domain-containing protein</fullName>
    </recommendedName>
</protein>
<evidence type="ECO:0000313" key="6">
    <source>
        <dbReference type="EMBL" id="KPI85513.1"/>
    </source>
</evidence>
<keyword evidence="2" id="KW-0863">Zinc-finger</keyword>